<reference evidence="2 3" key="1">
    <citation type="submission" date="2024-02" db="EMBL/GenBank/DDBJ databases">
        <authorList>
            <person name="Vignale AGUSTIN F."/>
            <person name="Sosa J E."/>
            <person name="Modenutti C."/>
        </authorList>
    </citation>
    <scope>NUCLEOTIDE SEQUENCE [LARGE SCALE GENOMIC DNA]</scope>
</reference>
<organism evidence="2 3">
    <name type="scientific">Ilex paraguariensis</name>
    <name type="common">yerba mate</name>
    <dbReference type="NCBI Taxonomy" id="185542"/>
    <lineage>
        <taxon>Eukaryota</taxon>
        <taxon>Viridiplantae</taxon>
        <taxon>Streptophyta</taxon>
        <taxon>Embryophyta</taxon>
        <taxon>Tracheophyta</taxon>
        <taxon>Spermatophyta</taxon>
        <taxon>Magnoliopsida</taxon>
        <taxon>eudicotyledons</taxon>
        <taxon>Gunneridae</taxon>
        <taxon>Pentapetalae</taxon>
        <taxon>asterids</taxon>
        <taxon>campanulids</taxon>
        <taxon>Aquifoliales</taxon>
        <taxon>Aquifoliaceae</taxon>
        <taxon>Ilex</taxon>
    </lineage>
</organism>
<accession>A0ABC8QWN6</accession>
<name>A0ABC8QWN6_9AQUA</name>
<dbReference type="AlphaFoldDB" id="A0ABC8QWN6"/>
<dbReference type="EMBL" id="CAUOFW020000785">
    <property type="protein sequence ID" value="CAK9136900.1"/>
    <property type="molecule type" value="Genomic_DNA"/>
</dbReference>
<sequence length="174" mass="19574">MRGLQVDMVKSRAQISSLEDENKSLLDRVPVKSKKNLAPKCVKLDEDLRESNGLSNRLPHSNAKFDRMISMGKSKCDKQDLGYPNEHTNTSYKTVFLKGITNSSAPHGCIRSKFVMNDVYDQLYVQLLKQQEKGLFLSGRVNSSEEGTRGLQVDLVKSKAQISSLEDENKSHLD</sequence>
<comment type="caution">
    <text evidence="2">The sequence shown here is derived from an EMBL/GenBank/DDBJ whole genome shotgun (WGS) entry which is preliminary data.</text>
</comment>
<keyword evidence="1" id="KW-0175">Coiled coil</keyword>
<gene>
    <name evidence="2" type="ORF">ILEXP_LOCUS3906</name>
</gene>
<protein>
    <submittedName>
        <fullName evidence="2">Uncharacterized protein</fullName>
    </submittedName>
</protein>
<evidence type="ECO:0000313" key="3">
    <source>
        <dbReference type="Proteomes" id="UP001642360"/>
    </source>
</evidence>
<evidence type="ECO:0000256" key="1">
    <source>
        <dbReference type="SAM" id="Coils"/>
    </source>
</evidence>
<feature type="coiled-coil region" evidence="1">
    <location>
        <begin position="1"/>
        <end position="28"/>
    </location>
</feature>
<keyword evidence="3" id="KW-1185">Reference proteome</keyword>
<dbReference type="Proteomes" id="UP001642360">
    <property type="component" value="Unassembled WGS sequence"/>
</dbReference>
<proteinExistence type="predicted"/>
<evidence type="ECO:0000313" key="2">
    <source>
        <dbReference type="EMBL" id="CAK9136900.1"/>
    </source>
</evidence>